<gene>
    <name evidence="2" type="ORF">NDU88_002479</name>
</gene>
<dbReference type="AlphaFoldDB" id="A0AAV7W2I1"/>
<accession>A0AAV7W2I1</accession>
<sequence>MVTASHWTEDRARGDATVGEYRRPLRRPEVVRREGTDPAARGPSLPVVTLGAERQRTRGPAAPTDAENGIDLGTKHVD</sequence>
<evidence type="ECO:0000313" key="3">
    <source>
        <dbReference type="Proteomes" id="UP001066276"/>
    </source>
</evidence>
<dbReference type="EMBL" id="JANPWB010000002">
    <property type="protein sequence ID" value="KAJ1207087.1"/>
    <property type="molecule type" value="Genomic_DNA"/>
</dbReference>
<feature type="compositionally biased region" description="Basic and acidic residues" evidence="1">
    <location>
        <begin position="7"/>
        <end position="36"/>
    </location>
</feature>
<evidence type="ECO:0000313" key="2">
    <source>
        <dbReference type="EMBL" id="KAJ1207087.1"/>
    </source>
</evidence>
<feature type="region of interest" description="Disordered" evidence="1">
    <location>
        <begin position="1"/>
        <end position="78"/>
    </location>
</feature>
<protein>
    <submittedName>
        <fullName evidence="2">Uncharacterized protein</fullName>
    </submittedName>
</protein>
<organism evidence="2 3">
    <name type="scientific">Pleurodeles waltl</name>
    <name type="common">Iberian ribbed newt</name>
    <dbReference type="NCBI Taxonomy" id="8319"/>
    <lineage>
        <taxon>Eukaryota</taxon>
        <taxon>Metazoa</taxon>
        <taxon>Chordata</taxon>
        <taxon>Craniata</taxon>
        <taxon>Vertebrata</taxon>
        <taxon>Euteleostomi</taxon>
        <taxon>Amphibia</taxon>
        <taxon>Batrachia</taxon>
        <taxon>Caudata</taxon>
        <taxon>Salamandroidea</taxon>
        <taxon>Salamandridae</taxon>
        <taxon>Pleurodelinae</taxon>
        <taxon>Pleurodeles</taxon>
    </lineage>
</organism>
<proteinExistence type="predicted"/>
<comment type="caution">
    <text evidence="2">The sequence shown here is derived from an EMBL/GenBank/DDBJ whole genome shotgun (WGS) entry which is preliminary data.</text>
</comment>
<name>A0AAV7W2I1_PLEWA</name>
<evidence type="ECO:0000256" key="1">
    <source>
        <dbReference type="SAM" id="MobiDB-lite"/>
    </source>
</evidence>
<keyword evidence="3" id="KW-1185">Reference proteome</keyword>
<reference evidence="2" key="1">
    <citation type="journal article" date="2022" name="bioRxiv">
        <title>Sequencing and chromosome-scale assembly of the giantPleurodeles waltlgenome.</title>
        <authorList>
            <person name="Brown T."/>
            <person name="Elewa A."/>
            <person name="Iarovenko S."/>
            <person name="Subramanian E."/>
            <person name="Araus A.J."/>
            <person name="Petzold A."/>
            <person name="Susuki M."/>
            <person name="Suzuki K.-i.T."/>
            <person name="Hayashi T."/>
            <person name="Toyoda A."/>
            <person name="Oliveira C."/>
            <person name="Osipova E."/>
            <person name="Leigh N.D."/>
            <person name="Simon A."/>
            <person name="Yun M.H."/>
        </authorList>
    </citation>
    <scope>NUCLEOTIDE SEQUENCE</scope>
    <source>
        <strain evidence="2">20211129_DDA</strain>
        <tissue evidence="2">Liver</tissue>
    </source>
</reference>
<dbReference type="Proteomes" id="UP001066276">
    <property type="component" value="Chromosome 1_2"/>
</dbReference>